<evidence type="ECO:0000313" key="3">
    <source>
        <dbReference type="EMBL" id="MYM58557.1"/>
    </source>
</evidence>
<accession>A0A6L8LR48</accession>
<evidence type="ECO:0000256" key="1">
    <source>
        <dbReference type="SAM" id="Coils"/>
    </source>
</evidence>
<dbReference type="EMBL" id="WWEU01000001">
    <property type="protein sequence ID" value="MYM58557.1"/>
    <property type="molecule type" value="Genomic_DNA"/>
</dbReference>
<organism evidence="3 4">
    <name type="scientific">Vibrio tetraodonis subsp. pristinus</name>
    <dbReference type="NCBI Taxonomy" id="2695891"/>
    <lineage>
        <taxon>Bacteria</taxon>
        <taxon>Pseudomonadati</taxon>
        <taxon>Pseudomonadota</taxon>
        <taxon>Gammaproteobacteria</taxon>
        <taxon>Vibrionales</taxon>
        <taxon>Vibrionaceae</taxon>
        <taxon>Vibrio</taxon>
    </lineage>
</organism>
<comment type="caution">
    <text evidence="3">The sequence shown here is derived from an EMBL/GenBank/DDBJ whole genome shotgun (WGS) entry which is preliminary data.</text>
</comment>
<evidence type="ECO:0000313" key="4">
    <source>
        <dbReference type="Proteomes" id="UP000478571"/>
    </source>
</evidence>
<proteinExistence type="predicted"/>
<dbReference type="RefSeq" id="WP_160927499.1">
    <property type="nucleotide sequence ID" value="NZ_WWEU01000001.1"/>
</dbReference>
<evidence type="ECO:0000256" key="2">
    <source>
        <dbReference type="SAM" id="Phobius"/>
    </source>
</evidence>
<keyword evidence="2" id="KW-1133">Transmembrane helix</keyword>
<feature type="transmembrane region" description="Helical" evidence="2">
    <location>
        <begin position="95"/>
        <end position="114"/>
    </location>
</feature>
<feature type="coiled-coil region" evidence="1">
    <location>
        <begin position="297"/>
        <end position="324"/>
    </location>
</feature>
<keyword evidence="2" id="KW-0812">Transmembrane</keyword>
<dbReference type="Proteomes" id="UP000478571">
    <property type="component" value="Unassembled WGS sequence"/>
</dbReference>
<protein>
    <submittedName>
        <fullName evidence="3">Uncharacterized protein</fullName>
    </submittedName>
</protein>
<keyword evidence="2" id="KW-0472">Membrane</keyword>
<name>A0A6L8LR48_9VIBR</name>
<gene>
    <name evidence="3" type="ORF">GTG28_04905</name>
</gene>
<dbReference type="AlphaFoldDB" id="A0A6L8LR48"/>
<keyword evidence="1" id="KW-0175">Coiled coil</keyword>
<keyword evidence="4" id="KW-1185">Reference proteome</keyword>
<reference evidence="3 4" key="1">
    <citation type="submission" date="2020-01" db="EMBL/GenBank/DDBJ databases">
        <title>Draft Genome Sequence of Vibrio sp. strain OCN044, Isolated from a Healthy Coral at Palmyra Atoll.</title>
        <authorList>
            <person name="Videau P."/>
            <person name="Loughran R."/>
            <person name="Esquivel A."/>
            <person name="Deadmond M."/>
            <person name="Paddock B.E."/>
            <person name="Saw J.H."/>
            <person name="Ushijima B."/>
        </authorList>
    </citation>
    <scope>NUCLEOTIDE SEQUENCE [LARGE SCALE GENOMIC DNA]</scope>
    <source>
        <strain evidence="3 4">OCN044</strain>
    </source>
</reference>
<sequence>MVMPLEVANSRLSQVNSYSDANVSKDTEFHKFDVSQVPLSTYLDPAVSAKQEKDLSLIDSHLSHTHELMEKSAQLYQQAEKAGVDVAKSTFFKELFNVVIAGAGLGLAVAATVISGGLGIPLTVAAGIALTLAVSDAGCAYHNWSKAENGEQGLRMGSDTLSNLVYALLDKMGMQDERAEHWARASSATLRLGLTIGTLYAGTVSVPSSLGAATSAISTTKMARLGISATGNEMLGFHLGSSKINHDKAKAELDAHKTEVAVSFRDSMLAMREALHKKDTKELAEENLRLRIKMDPQREQMERLRQKEDQFEQLRAMKRELDSIPYLASLTS</sequence>